<reference evidence="3" key="4">
    <citation type="submission" date="2017-10" db="EMBL/GenBank/DDBJ databases">
        <authorList>
            <person name="Banno H."/>
            <person name="Chua N.-H."/>
        </authorList>
    </citation>
    <scope>NUCLEOTIDE SEQUENCE [LARGE SCALE GENOMIC DNA]</scope>
    <source>
        <strain evidence="3">Kuenenia_mbr1_ru-nijmegen</strain>
    </source>
</reference>
<dbReference type="AlphaFoldDB" id="Q1PZH0"/>
<dbReference type="EMBL" id="CT573072">
    <property type="protein sequence ID" value="CAJ72470.1"/>
    <property type="molecule type" value="Genomic_DNA"/>
</dbReference>
<keyword evidence="4" id="KW-1185">Reference proteome</keyword>
<dbReference type="KEGG" id="kst:KSMBR1_1479"/>
<evidence type="ECO:0000313" key="2">
    <source>
        <dbReference type="EMBL" id="QII10154.1"/>
    </source>
</evidence>
<accession>Q1PZH0</accession>
<dbReference type="RefSeq" id="WP_099324731.1">
    <property type="nucleotide sequence ID" value="NZ_CP049055.1"/>
</dbReference>
<reference evidence="2 5" key="5">
    <citation type="submission" date="2020-02" db="EMBL/GenBank/DDBJ databases">
        <title>Newly sequenced genome of strain CSTR1 showed variability in Candidatus Kuenenia stuttgartiensis genomes.</title>
        <authorList>
            <person name="Ding C."/>
            <person name="Adrian L."/>
        </authorList>
    </citation>
    <scope>NUCLEOTIDE SEQUENCE [LARGE SCALE GENOMIC DNA]</scope>
    <source>
        <strain evidence="2 5">CSTR1</strain>
    </source>
</reference>
<dbReference type="OrthoDB" id="9802035at2"/>
<evidence type="ECO:0000313" key="5">
    <source>
        <dbReference type="Proteomes" id="UP000501926"/>
    </source>
</evidence>
<sequence>MEKAIGIIEKKIRDASWEDVKNVFDTFRHLAATLKQDKENILYLIEDKLGMLCLKAKEMVKDFEEKEILRTKQCLHDFFGKSPDTNSTVLRNEMQKIIKQEIGKGFDVFQNDFERAILKNMQETVDHLLRHTRDMIREFETALEILFEIPMGQFEYSMDIYKDGNFYCIVQEHTTTSGNKFHSILHSFLSQPARRKLVLHEMISEIASNVSSNCDRILCDATTGICATIEYYTRQLKGLGNDPIARIEQAMQEGITQRSAENGISKLVHRKLLTA</sequence>
<reference evidence="1" key="2">
    <citation type="submission" date="2006-01" db="EMBL/GenBank/DDBJ databases">
        <authorList>
            <person name="Genoscope"/>
        </authorList>
    </citation>
    <scope>NUCLEOTIDE SEQUENCE</scope>
</reference>
<dbReference type="EMBL" id="CP049055">
    <property type="protein sequence ID" value="QII10154.1"/>
    <property type="molecule type" value="Genomic_DNA"/>
</dbReference>
<protein>
    <submittedName>
        <fullName evidence="1">Uncharacterized protein</fullName>
    </submittedName>
</protein>
<name>Q1PZH0_KUEST</name>
<dbReference type="Proteomes" id="UP000221734">
    <property type="component" value="Chromosome Kuenenia_stuttgartiensis_MBR1"/>
</dbReference>
<organism evidence="1">
    <name type="scientific">Kuenenia stuttgartiensis</name>
    <dbReference type="NCBI Taxonomy" id="174633"/>
    <lineage>
        <taxon>Bacteria</taxon>
        <taxon>Pseudomonadati</taxon>
        <taxon>Planctomycetota</taxon>
        <taxon>Candidatus Brocadiia</taxon>
        <taxon>Candidatus Brocadiales</taxon>
        <taxon>Candidatus Brocadiaceae</taxon>
        <taxon>Candidatus Kuenenia</taxon>
    </lineage>
</organism>
<reference evidence="1" key="1">
    <citation type="journal article" date="2006" name="Nature">
        <title>Deciphering the evolution and metabolism of an anammox bacterium from a community genome.</title>
        <authorList>
            <person name="Strous M."/>
            <person name="Pelletier E."/>
            <person name="Mangenot S."/>
            <person name="Rattei T."/>
            <person name="Lehner A."/>
            <person name="Taylor M.W."/>
            <person name="Horn M."/>
            <person name="Daims H."/>
            <person name="Bartol-Mavel D."/>
            <person name="Wincker P."/>
            <person name="Barbe V."/>
            <person name="Fonknechten N."/>
            <person name="Vallenet D."/>
            <person name="Segurens B."/>
            <person name="Schenowitz-Truong C."/>
            <person name="Medigue C."/>
            <person name="Collingro A."/>
            <person name="Snel B."/>
            <person name="Dutilh B.E."/>
            <person name="OpDenCamp H.J.M."/>
            <person name="vanDerDrift C."/>
            <person name="Cirpus I."/>
            <person name="vanDePas-Schoonen K.T."/>
            <person name="Harhangi H.R."/>
            <person name="vanNiftrik L."/>
            <person name="Schmid M."/>
            <person name="Keltjens J."/>
            <person name="vanDeVossenberg J."/>
            <person name="Kartal B."/>
            <person name="Meier H."/>
            <person name="Frishman D."/>
            <person name="Huynen M.A."/>
            <person name="Mewes H."/>
            <person name="Weissenbach J."/>
            <person name="Jetten M.S.M."/>
            <person name="Wagner M."/>
            <person name="LePaslier D."/>
        </authorList>
    </citation>
    <scope>NUCLEOTIDE SEQUENCE</scope>
</reference>
<evidence type="ECO:0000313" key="4">
    <source>
        <dbReference type="Proteomes" id="UP000221734"/>
    </source>
</evidence>
<dbReference type="Proteomes" id="UP000501926">
    <property type="component" value="Chromosome"/>
</dbReference>
<dbReference type="EMBL" id="LT934425">
    <property type="protein sequence ID" value="SOH03978.1"/>
    <property type="molecule type" value="Genomic_DNA"/>
</dbReference>
<gene>
    <name evidence="2" type="ORF">KsCSTR_07750</name>
    <name evidence="3" type="ORF">KSMBR1_1479</name>
    <name evidence="1" type="ORF">kustd1725</name>
</gene>
<proteinExistence type="predicted"/>
<evidence type="ECO:0000313" key="3">
    <source>
        <dbReference type="EMBL" id="SOH03978.1"/>
    </source>
</evidence>
<reference evidence="4" key="3">
    <citation type="submission" date="2017-10" db="EMBL/GenBank/DDBJ databases">
        <authorList>
            <person name="Frank J."/>
        </authorList>
    </citation>
    <scope>NUCLEOTIDE SEQUENCE [LARGE SCALE GENOMIC DNA]</scope>
</reference>
<evidence type="ECO:0000313" key="1">
    <source>
        <dbReference type="EMBL" id="CAJ72470.1"/>
    </source>
</evidence>